<dbReference type="Pfam" id="PF13683">
    <property type="entry name" value="rve_3"/>
    <property type="match status" value="1"/>
</dbReference>
<dbReference type="InterPro" id="IPR001584">
    <property type="entry name" value="Integrase_cat-core"/>
</dbReference>
<protein>
    <submittedName>
        <fullName evidence="2">Transposase</fullName>
    </submittedName>
</protein>
<feature type="domain" description="Integrase catalytic" evidence="1">
    <location>
        <begin position="4"/>
        <end position="38"/>
    </location>
</feature>
<gene>
    <name evidence="2" type="ORF">I6G59_07840</name>
</gene>
<evidence type="ECO:0000259" key="1">
    <source>
        <dbReference type="Pfam" id="PF13683"/>
    </source>
</evidence>
<reference evidence="2 3" key="1">
    <citation type="submission" date="2020-12" db="EMBL/GenBank/DDBJ databases">
        <title>FDA dAtabase for Regulatory Grade micrObial Sequences (FDA-ARGOS): Supporting development and validation of Infectious Disease Dx tests.</title>
        <authorList>
            <person name="Sproer C."/>
            <person name="Gronow S."/>
            <person name="Severitt S."/>
            <person name="Schroder I."/>
            <person name="Tallon L."/>
            <person name="Sadzewicz L."/>
            <person name="Zhao X."/>
            <person name="Boylan J."/>
            <person name="Ott S."/>
            <person name="Bowen H."/>
            <person name="Vavikolanu K."/>
            <person name="Mehta A."/>
            <person name="Aluvathingal J."/>
            <person name="Nadendla S."/>
            <person name="Lowell S."/>
            <person name="Myers T."/>
            <person name="Yan Y."/>
            <person name="Sichtig H."/>
        </authorList>
    </citation>
    <scope>NUCLEOTIDE SEQUENCE [LARGE SCALE GENOMIC DNA]</scope>
    <source>
        <strain evidence="2 3">FDAARGOS_902</strain>
    </source>
</reference>
<dbReference type="RefSeq" id="WP_081591054.1">
    <property type="nucleotide sequence ID" value="NZ_CBDRLP010000018.1"/>
</dbReference>
<evidence type="ECO:0000313" key="2">
    <source>
        <dbReference type="EMBL" id="QPS35193.1"/>
    </source>
</evidence>
<dbReference type="Proteomes" id="UP000594979">
    <property type="component" value="Chromosome"/>
</dbReference>
<name>A0A7T9TKS0_9MICO</name>
<sequence>MIDRKVWSGLIEVLAKTPAWVAWYNQSRLHSAIGYRPPLEVHSEWSNLSATTPAAARKPRKGTSTKPGA</sequence>
<dbReference type="GO" id="GO:0015074">
    <property type="term" value="P:DNA integration"/>
    <property type="evidence" value="ECO:0007669"/>
    <property type="project" value="InterPro"/>
</dbReference>
<dbReference type="KEGG" id="bcau:I6G59_07840"/>
<dbReference type="EMBL" id="CP065682">
    <property type="protein sequence ID" value="QPS35193.1"/>
    <property type="molecule type" value="Genomic_DNA"/>
</dbReference>
<dbReference type="AlphaFoldDB" id="A0A7T9TKS0"/>
<evidence type="ECO:0000313" key="3">
    <source>
        <dbReference type="Proteomes" id="UP000594979"/>
    </source>
</evidence>
<proteinExistence type="predicted"/>
<accession>A0A7T9TKS0</accession>
<organism evidence="2 3">
    <name type="scientific">Brevibacterium casei</name>
    <dbReference type="NCBI Taxonomy" id="33889"/>
    <lineage>
        <taxon>Bacteria</taxon>
        <taxon>Bacillati</taxon>
        <taxon>Actinomycetota</taxon>
        <taxon>Actinomycetes</taxon>
        <taxon>Micrococcales</taxon>
        <taxon>Brevibacteriaceae</taxon>
        <taxon>Brevibacterium</taxon>
    </lineage>
</organism>